<dbReference type="InterPro" id="IPR037097">
    <property type="entry name" value="Photo_RC_H_N_sf"/>
</dbReference>
<dbReference type="InterPro" id="IPR011033">
    <property type="entry name" value="PRC_barrel-like_sf"/>
</dbReference>
<dbReference type="Gene3D" id="4.10.540.10">
    <property type="entry name" value="Photosynthetic reaction centre, H subunit, N-terminal domain"/>
    <property type="match status" value="1"/>
</dbReference>
<feature type="domain" description="PRC-barrel" evidence="3">
    <location>
        <begin position="148"/>
        <end position="214"/>
    </location>
</feature>
<organism evidence="4 5">
    <name type="scientific">Blastomonas natatoria</name>
    <dbReference type="NCBI Taxonomy" id="34015"/>
    <lineage>
        <taxon>Bacteria</taxon>
        <taxon>Pseudomonadati</taxon>
        <taxon>Pseudomonadota</taxon>
        <taxon>Alphaproteobacteria</taxon>
        <taxon>Sphingomonadales</taxon>
        <taxon>Sphingomonadaceae</taxon>
        <taxon>Blastomonas</taxon>
    </lineage>
</organism>
<dbReference type="Pfam" id="PF03967">
    <property type="entry name" value="PRCH"/>
    <property type="match status" value="1"/>
</dbReference>
<sequence length="257" mass="27921">MFNGNIVGNIDVASIAFWAFVLFFIGLIYYLRREDRREGFPLEDDLTGRSLGMGGPLLHAAPKTFKLPFGRGTVSTPTIGKEPFEIAGRRVSPFPGAPYVPTGNPLTDCIGPAAYAERSRLPDIDAFGNNRIVPMALEPSFSIARGDPDPRGMTVIGADGAVAGTVAEIWVDRSEHQVRYLEVVTAEGVHALAPMMMAKIRKSARQIVVDAINAAQFSGCPQVETPGQISRYEEDKISGYFGGGYLYANRARQEPLI</sequence>
<dbReference type="NCBIfam" id="TIGR01150">
    <property type="entry name" value="puhA"/>
    <property type="match status" value="1"/>
</dbReference>
<name>A0A2V3V881_9SPHN</name>
<accession>A0A2V3V881</accession>
<dbReference type="GO" id="GO:0019684">
    <property type="term" value="P:photosynthesis, light reaction"/>
    <property type="evidence" value="ECO:0007669"/>
    <property type="project" value="InterPro"/>
</dbReference>
<evidence type="ECO:0000313" key="5">
    <source>
        <dbReference type="Proteomes" id="UP000248014"/>
    </source>
</evidence>
<feature type="domain" description="Photosynthetic reaction centre H subunit N-terminal" evidence="2">
    <location>
        <begin position="5"/>
        <end position="136"/>
    </location>
</feature>
<comment type="caution">
    <text evidence="4">The sequence shown here is derived from an EMBL/GenBank/DDBJ whole genome shotgun (WGS) entry which is preliminary data.</text>
</comment>
<evidence type="ECO:0000259" key="3">
    <source>
        <dbReference type="Pfam" id="PF05239"/>
    </source>
</evidence>
<dbReference type="InterPro" id="IPR005652">
    <property type="entry name" value="Photo_RC_H"/>
</dbReference>
<dbReference type="Gene3D" id="3.90.50.10">
    <property type="entry name" value="Photosynthetic Reaction Center, subunit H, domain 2"/>
    <property type="match status" value="1"/>
</dbReference>
<dbReference type="InterPro" id="IPR015810">
    <property type="entry name" value="Photo_RC_H_N"/>
</dbReference>
<keyword evidence="1" id="KW-0472">Membrane</keyword>
<dbReference type="SUPFAM" id="SSF81490">
    <property type="entry name" value="Photosystem II reaction centre subunit H, transmembrane region"/>
    <property type="match status" value="1"/>
</dbReference>
<dbReference type="AlphaFoldDB" id="A0A2V3V881"/>
<dbReference type="Pfam" id="PF05239">
    <property type="entry name" value="PRC"/>
    <property type="match status" value="1"/>
</dbReference>
<dbReference type="InterPro" id="IPR014747">
    <property type="entry name" value="Bac_photo_RC_H_C"/>
</dbReference>
<dbReference type="GO" id="GO:0030077">
    <property type="term" value="C:plasma membrane light-harvesting complex"/>
    <property type="evidence" value="ECO:0007669"/>
    <property type="project" value="InterPro"/>
</dbReference>
<gene>
    <name evidence="4" type="ORF">C7451_10391</name>
</gene>
<protein>
    <submittedName>
        <fullName evidence="4">Photosynthetic reaction center H subunit</fullName>
    </submittedName>
</protein>
<keyword evidence="5" id="KW-1185">Reference proteome</keyword>
<keyword evidence="1" id="KW-0812">Transmembrane</keyword>
<dbReference type="InterPro" id="IPR027275">
    <property type="entry name" value="PRC-brl_dom"/>
</dbReference>
<keyword evidence="1" id="KW-1133">Transmembrane helix</keyword>
<evidence type="ECO:0000256" key="1">
    <source>
        <dbReference type="SAM" id="Phobius"/>
    </source>
</evidence>
<proteinExistence type="predicted"/>
<dbReference type="EMBL" id="QJJM01000003">
    <property type="protein sequence ID" value="PXW77986.1"/>
    <property type="molecule type" value="Genomic_DNA"/>
</dbReference>
<feature type="transmembrane region" description="Helical" evidence="1">
    <location>
        <begin position="12"/>
        <end position="31"/>
    </location>
</feature>
<dbReference type="OrthoDB" id="8557487at2"/>
<dbReference type="Proteomes" id="UP000248014">
    <property type="component" value="Unassembled WGS sequence"/>
</dbReference>
<dbReference type="RefSeq" id="WP_110297812.1">
    <property type="nucleotide sequence ID" value="NZ_QJJM01000003.1"/>
</dbReference>
<evidence type="ECO:0000313" key="4">
    <source>
        <dbReference type="EMBL" id="PXW77986.1"/>
    </source>
</evidence>
<reference evidence="4 5" key="1">
    <citation type="submission" date="2018-05" db="EMBL/GenBank/DDBJ databases">
        <title>Genomic Encyclopedia of Type Strains, Phase IV (KMG-IV): sequencing the most valuable type-strain genomes for metagenomic binning, comparative biology and taxonomic classification.</title>
        <authorList>
            <person name="Goeker M."/>
        </authorList>
    </citation>
    <scope>NUCLEOTIDE SEQUENCE [LARGE SCALE GENOMIC DNA]</scope>
    <source>
        <strain evidence="4 5">DSM 3183</strain>
    </source>
</reference>
<dbReference type="SUPFAM" id="SSF50346">
    <property type="entry name" value="PRC-barrel domain"/>
    <property type="match status" value="1"/>
</dbReference>
<evidence type="ECO:0000259" key="2">
    <source>
        <dbReference type="Pfam" id="PF03967"/>
    </source>
</evidence>